<evidence type="ECO:0000313" key="1">
    <source>
        <dbReference type="EMBL" id="KRR29000.1"/>
    </source>
</evidence>
<dbReference type="OrthoDB" id="9811743at2"/>
<dbReference type="EMBL" id="LLYA01000051">
    <property type="protein sequence ID" value="KRR29000.1"/>
    <property type="molecule type" value="Genomic_DNA"/>
</dbReference>
<name>A0A0R3N9A4_9BRAD</name>
<proteinExistence type="predicted"/>
<evidence type="ECO:0000313" key="2">
    <source>
        <dbReference type="Proteomes" id="UP000052023"/>
    </source>
</evidence>
<organism evidence="1 2">
    <name type="scientific">Bradyrhizobium retamae</name>
    <dbReference type="NCBI Taxonomy" id="1300035"/>
    <lineage>
        <taxon>Bacteria</taxon>
        <taxon>Pseudomonadati</taxon>
        <taxon>Pseudomonadota</taxon>
        <taxon>Alphaproteobacteria</taxon>
        <taxon>Hyphomicrobiales</taxon>
        <taxon>Nitrobacteraceae</taxon>
        <taxon>Bradyrhizobium</taxon>
    </lineage>
</organism>
<gene>
    <name evidence="1" type="ORF">CQ13_39040</name>
</gene>
<protein>
    <submittedName>
        <fullName evidence="1">Uncharacterized protein</fullName>
    </submittedName>
</protein>
<reference evidence="1 2" key="1">
    <citation type="submission" date="2014-03" db="EMBL/GenBank/DDBJ databases">
        <title>Bradyrhizobium valentinum sp. nov., isolated from effective nodules of Lupinus mariae-josephae, a lupine endemic of basic-lime soils in Eastern Spain.</title>
        <authorList>
            <person name="Duran D."/>
            <person name="Rey L."/>
            <person name="Navarro A."/>
            <person name="Busquets A."/>
            <person name="Imperial J."/>
            <person name="Ruiz-Argueso T."/>
        </authorList>
    </citation>
    <scope>NUCLEOTIDE SEQUENCE [LARGE SCALE GENOMIC DNA]</scope>
    <source>
        <strain evidence="1 2">Ro19</strain>
    </source>
</reference>
<keyword evidence="2" id="KW-1185">Reference proteome</keyword>
<sequence>MAGAIADTIDSAPFALDHPPVRDDIERVHASKLPGELLEGRTVLISGAAGMLPAAMVDVLMAARTGPKKLDVRVVSLSVPLSAHGCDLAIG</sequence>
<comment type="caution">
    <text evidence="1">The sequence shown here is derived from an EMBL/GenBank/DDBJ whole genome shotgun (WGS) entry which is preliminary data.</text>
</comment>
<accession>A0A0R3N9A4</accession>
<dbReference type="AlphaFoldDB" id="A0A0R3N9A4"/>
<dbReference type="RefSeq" id="WP_057842516.1">
    <property type="nucleotide sequence ID" value="NZ_LLYA01000051.1"/>
</dbReference>
<dbReference type="Proteomes" id="UP000052023">
    <property type="component" value="Unassembled WGS sequence"/>
</dbReference>